<evidence type="ECO:0000313" key="3">
    <source>
        <dbReference type="Proteomes" id="UP000791440"/>
    </source>
</evidence>
<accession>A0A921Z7U5</accession>
<name>A0A921Z7U5_MANSE</name>
<evidence type="ECO:0000313" key="2">
    <source>
        <dbReference type="EMBL" id="KAG6452849.1"/>
    </source>
</evidence>
<proteinExistence type="predicted"/>
<protein>
    <submittedName>
        <fullName evidence="2">Uncharacterized protein</fullName>
    </submittedName>
</protein>
<evidence type="ECO:0000256" key="1">
    <source>
        <dbReference type="SAM" id="SignalP"/>
    </source>
</evidence>
<reference evidence="2" key="2">
    <citation type="submission" date="2020-12" db="EMBL/GenBank/DDBJ databases">
        <authorList>
            <person name="Kanost M."/>
        </authorList>
    </citation>
    <scope>NUCLEOTIDE SEQUENCE</scope>
</reference>
<keyword evidence="3" id="KW-1185">Reference proteome</keyword>
<comment type="caution">
    <text evidence="2">The sequence shown here is derived from an EMBL/GenBank/DDBJ whole genome shotgun (WGS) entry which is preliminary data.</text>
</comment>
<dbReference type="EMBL" id="JH668430">
    <property type="protein sequence ID" value="KAG6452849.1"/>
    <property type="molecule type" value="Genomic_DNA"/>
</dbReference>
<feature type="signal peptide" evidence="1">
    <location>
        <begin position="1"/>
        <end position="20"/>
    </location>
</feature>
<feature type="chain" id="PRO_5037410623" evidence="1">
    <location>
        <begin position="21"/>
        <end position="74"/>
    </location>
</feature>
<reference evidence="2" key="1">
    <citation type="journal article" date="2016" name="Insect Biochem. Mol. Biol.">
        <title>Multifaceted biological insights from a draft genome sequence of the tobacco hornworm moth, Manduca sexta.</title>
        <authorList>
            <person name="Kanost M.R."/>
            <person name="Arrese E.L."/>
            <person name="Cao X."/>
            <person name="Chen Y.R."/>
            <person name="Chellapilla S."/>
            <person name="Goldsmith M.R."/>
            <person name="Grosse-Wilde E."/>
            <person name="Heckel D.G."/>
            <person name="Herndon N."/>
            <person name="Jiang H."/>
            <person name="Papanicolaou A."/>
            <person name="Qu J."/>
            <person name="Soulages J.L."/>
            <person name="Vogel H."/>
            <person name="Walters J."/>
            <person name="Waterhouse R.M."/>
            <person name="Ahn S.J."/>
            <person name="Almeida F.C."/>
            <person name="An C."/>
            <person name="Aqrawi P."/>
            <person name="Bretschneider A."/>
            <person name="Bryant W.B."/>
            <person name="Bucks S."/>
            <person name="Chao H."/>
            <person name="Chevignon G."/>
            <person name="Christen J.M."/>
            <person name="Clarke D.F."/>
            <person name="Dittmer N.T."/>
            <person name="Ferguson L.C.F."/>
            <person name="Garavelou S."/>
            <person name="Gordon K.H.J."/>
            <person name="Gunaratna R.T."/>
            <person name="Han Y."/>
            <person name="Hauser F."/>
            <person name="He Y."/>
            <person name="Heidel-Fischer H."/>
            <person name="Hirsh A."/>
            <person name="Hu Y."/>
            <person name="Jiang H."/>
            <person name="Kalra D."/>
            <person name="Klinner C."/>
            <person name="Konig C."/>
            <person name="Kovar C."/>
            <person name="Kroll A.R."/>
            <person name="Kuwar S.S."/>
            <person name="Lee S.L."/>
            <person name="Lehman R."/>
            <person name="Li K."/>
            <person name="Li Z."/>
            <person name="Liang H."/>
            <person name="Lovelace S."/>
            <person name="Lu Z."/>
            <person name="Mansfield J.H."/>
            <person name="McCulloch K.J."/>
            <person name="Mathew T."/>
            <person name="Morton B."/>
            <person name="Muzny D.M."/>
            <person name="Neunemann D."/>
            <person name="Ongeri F."/>
            <person name="Pauchet Y."/>
            <person name="Pu L.L."/>
            <person name="Pyrousis I."/>
            <person name="Rao X.J."/>
            <person name="Redding A."/>
            <person name="Roesel C."/>
            <person name="Sanchez-Gracia A."/>
            <person name="Schaack S."/>
            <person name="Shukla A."/>
            <person name="Tetreau G."/>
            <person name="Wang Y."/>
            <person name="Xiong G.H."/>
            <person name="Traut W."/>
            <person name="Walsh T.K."/>
            <person name="Worley K.C."/>
            <person name="Wu D."/>
            <person name="Wu W."/>
            <person name="Wu Y.Q."/>
            <person name="Zhang X."/>
            <person name="Zou Z."/>
            <person name="Zucker H."/>
            <person name="Briscoe A.D."/>
            <person name="Burmester T."/>
            <person name="Clem R.J."/>
            <person name="Feyereisen R."/>
            <person name="Grimmelikhuijzen C.J.P."/>
            <person name="Hamodrakas S.J."/>
            <person name="Hansson B.S."/>
            <person name="Huguet E."/>
            <person name="Jermiin L.S."/>
            <person name="Lan Q."/>
            <person name="Lehman H.K."/>
            <person name="Lorenzen M."/>
            <person name="Merzendorfer H."/>
            <person name="Michalopoulos I."/>
            <person name="Morton D.B."/>
            <person name="Muthukrishnan S."/>
            <person name="Oakeshott J.G."/>
            <person name="Palmer W."/>
            <person name="Park Y."/>
            <person name="Passarelli A.L."/>
            <person name="Rozas J."/>
            <person name="Schwartz L.M."/>
            <person name="Smith W."/>
            <person name="Southgate A."/>
            <person name="Vilcinskas A."/>
            <person name="Vogt R."/>
            <person name="Wang P."/>
            <person name="Werren J."/>
            <person name="Yu X.Q."/>
            <person name="Zhou J.J."/>
            <person name="Brown S.J."/>
            <person name="Scherer S.E."/>
            <person name="Richards S."/>
            <person name="Blissard G.W."/>
        </authorList>
    </citation>
    <scope>NUCLEOTIDE SEQUENCE</scope>
</reference>
<organism evidence="2 3">
    <name type="scientific">Manduca sexta</name>
    <name type="common">Tobacco hawkmoth</name>
    <name type="synonym">Tobacco hornworm</name>
    <dbReference type="NCBI Taxonomy" id="7130"/>
    <lineage>
        <taxon>Eukaryota</taxon>
        <taxon>Metazoa</taxon>
        <taxon>Ecdysozoa</taxon>
        <taxon>Arthropoda</taxon>
        <taxon>Hexapoda</taxon>
        <taxon>Insecta</taxon>
        <taxon>Pterygota</taxon>
        <taxon>Neoptera</taxon>
        <taxon>Endopterygota</taxon>
        <taxon>Lepidoptera</taxon>
        <taxon>Glossata</taxon>
        <taxon>Ditrysia</taxon>
        <taxon>Bombycoidea</taxon>
        <taxon>Sphingidae</taxon>
        <taxon>Sphinginae</taxon>
        <taxon>Sphingini</taxon>
        <taxon>Manduca</taxon>
    </lineage>
</organism>
<sequence>MHMKYIAVIILLGVLVNVLSKPIQDGPVDVITKSEFMDPSTSQRVKRDIIKAPCPAGKVKVMGKCTDDDPDYGK</sequence>
<gene>
    <name evidence="2" type="ORF">O3G_MSEX007840</name>
</gene>
<dbReference type="Proteomes" id="UP000791440">
    <property type="component" value="Unassembled WGS sequence"/>
</dbReference>
<keyword evidence="1" id="KW-0732">Signal</keyword>
<dbReference type="AlphaFoldDB" id="A0A921Z7U5"/>